<keyword evidence="3" id="KW-1185">Reference proteome</keyword>
<dbReference type="Pfam" id="PF13847">
    <property type="entry name" value="Methyltransf_31"/>
    <property type="match status" value="1"/>
</dbReference>
<dbReference type="InterPro" id="IPR025714">
    <property type="entry name" value="Methyltranfer_dom"/>
</dbReference>
<dbReference type="GO" id="GO:0032259">
    <property type="term" value="P:methylation"/>
    <property type="evidence" value="ECO:0007669"/>
    <property type="project" value="UniProtKB-KW"/>
</dbReference>
<dbReference type="AlphaFoldDB" id="A0A1R1F207"/>
<dbReference type="PANTHER" id="PTHR43861:SF1">
    <property type="entry name" value="TRANS-ACONITATE 2-METHYLTRANSFERASE"/>
    <property type="match status" value="1"/>
</dbReference>
<evidence type="ECO:0000313" key="3">
    <source>
        <dbReference type="Proteomes" id="UP000187172"/>
    </source>
</evidence>
<proteinExistence type="predicted"/>
<dbReference type="SUPFAM" id="SSF53335">
    <property type="entry name" value="S-adenosyl-L-methionine-dependent methyltransferases"/>
    <property type="match status" value="1"/>
</dbReference>
<evidence type="ECO:0000259" key="1">
    <source>
        <dbReference type="Pfam" id="PF13847"/>
    </source>
</evidence>
<name>A0A1R1F207_9BACL</name>
<dbReference type="STRING" id="297318.BK138_06165"/>
<reference evidence="2 3" key="1">
    <citation type="submission" date="2016-11" db="EMBL/GenBank/DDBJ databases">
        <title>Paenibacillus species isolates.</title>
        <authorList>
            <person name="Beno S.M."/>
        </authorList>
    </citation>
    <scope>NUCLEOTIDE SEQUENCE [LARGE SCALE GENOMIC DNA]</scope>
    <source>
        <strain evidence="2 3">FSL R5-0378</strain>
    </source>
</reference>
<comment type="caution">
    <text evidence="2">The sequence shown here is derived from an EMBL/GenBank/DDBJ whole genome shotgun (WGS) entry which is preliminary data.</text>
</comment>
<keyword evidence="2" id="KW-0830">Ubiquinone</keyword>
<evidence type="ECO:0000313" key="2">
    <source>
        <dbReference type="EMBL" id="OMF58138.1"/>
    </source>
</evidence>
<dbReference type="PANTHER" id="PTHR43861">
    <property type="entry name" value="TRANS-ACONITATE 2-METHYLTRANSFERASE-RELATED"/>
    <property type="match status" value="1"/>
</dbReference>
<sequence>MNNEPMTRRTELSGKLTNVLQARTLALSHPILQGMLTKGMSVLDVGCGTGAITRGIAEAVGPEGSVVGVDQNPRLIKQAQQAHGKVPGLSFTEGDIYSLEEAMEDCPGFDIVTCSRLMVWLPDPLTALNAIVKAVKPGGRVVIADYNHEKIAWSPQPPASMLAFYSAYLNWREDAGLNNRIADDLLDLLRQAGLAQVKATPCHEEVRRDDPDYAQRSGLWADTASSRGPQMERDGFITRGEYERAEREYRQWVQSEAESITMYMLTVVGIKP</sequence>
<dbReference type="GO" id="GO:0008168">
    <property type="term" value="F:methyltransferase activity"/>
    <property type="evidence" value="ECO:0007669"/>
    <property type="project" value="UniProtKB-KW"/>
</dbReference>
<dbReference type="Gene3D" id="3.40.50.150">
    <property type="entry name" value="Vaccinia Virus protein VP39"/>
    <property type="match status" value="1"/>
</dbReference>
<protein>
    <submittedName>
        <fullName evidence="2">Ubiquinone biosynthesis methyltransferase UbiE</fullName>
    </submittedName>
</protein>
<dbReference type="InterPro" id="IPR029063">
    <property type="entry name" value="SAM-dependent_MTases_sf"/>
</dbReference>
<keyword evidence="2" id="KW-0489">Methyltransferase</keyword>
<organism evidence="2 3">
    <name type="scientific">Paenibacillus rhizosphaerae</name>
    <dbReference type="NCBI Taxonomy" id="297318"/>
    <lineage>
        <taxon>Bacteria</taxon>
        <taxon>Bacillati</taxon>
        <taxon>Bacillota</taxon>
        <taxon>Bacilli</taxon>
        <taxon>Bacillales</taxon>
        <taxon>Paenibacillaceae</taxon>
        <taxon>Paenibacillus</taxon>
    </lineage>
</organism>
<gene>
    <name evidence="2" type="ORF">BK138_06165</name>
</gene>
<accession>A0A1R1F207</accession>
<dbReference type="RefSeq" id="WP_076167341.1">
    <property type="nucleotide sequence ID" value="NZ_MRTP01000001.1"/>
</dbReference>
<dbReference type="Proteomes" id="UP000187172">
    <property type="component" value="Unassembled WGS sequence"/>
</dbReference>
<dbReference type="EMBL" id="MRTP01000001">
    <property type="protein sequence ID" value="OMF58138.1"/>
    <property type="molecule type" value="Genomic_DNA"/>
</dbReference>
<dbReference type="CDD" id="cd02440">
    <property type="entry name" value="AdoMet_MTases"/>
    <property type="match status" value="1"/>
</dbReference>
<feature type="domain" description="Methyltransferase" evidence="1">
    <location>
        <begin position="37"/>
        <end position="149"/>
    </location>
</feature>
<keyword evidence="2" id="KW-0808">Transferase</keyword>